<evidence type="ECO:0000313" key="1">
    <source>
        <dbReference type="EMBL" id="ADN12863.1"/>
    </source>
</evidence>
<dbReference type="STRING" id="497965.Cyan7822_0843"/>
<accession>E0UCA6</accession>
<protein>
    <submittedName>
        <fullName evidence="1">Uncharacterized protein</fullName>
    </submittedName>
</protein>
<dbReference type="RefSeq" id="WP_013320973.1">
    <property type="nucleotide sequence ID" value="NC_014501.1"/>
</dbReference>
<dbReference type="HOGENOM" id="CLU_2616084_0_0_3"/>
<reference evidence="2" key="1">
    <citation type="journal article" date="2011" name="MBio">
        <title>Novel metabolic attributes of the genus Cyanothece, comprising a group of unicellular nitrogen-fixing Cyanobacteria.</title>
        <authorList>
            <person name="Bandyopadhyay A."/>
            <person name="Elvitigala T."/>
            <person name="Welsh E."/>
            <person name="Stockel J."/>
            <person name="Liberton M."/>
            <person name="Min H."/>
            <person name="Sherman L.A."/>
            <person name="Pakrasi H.B."/>
        </authorList>
    </citation>
    <scope>NUCLEOTIDE SEQUENCE [LARGE SCALE GENOMIC DNA]</scope>
    <source>
        <strain evidence="2">PCC 7822</strain>
    </source>
</reference>
<dbReference type="Proteomes" id="UP000008206">
    <property type="component" value="Chromosome"/>
</dbReference>
<proteinExistence type="predicted"/>
<name>E0UCA6_GLOV7</name>
<dbReference type="EMBL" id="CP002198">
    <property type="protein sequence ID" value="ADN12863.1"/>
    <property type="molecule type" value="Genomic_DNA"/>
</dbReference>
<dbReference type="KEGG" id="cyj:Cyan7822_0843"/>
<evidence type="ECO:0000313" key="2">
    <source>
        <dbReference type="Proteomes" id="UP000008206"/>
    </source>
</evidence>
<sequence length="78" mass="8909">MPQIRKAKITMSVEALIIDQEDGLNPTHSQLVLGDFLQNQIYFPPYSLVGEANEFKFDIELKFLKKSAKLIDIELTNV</sequence>
<dbReference type="AlphaFoldDB" id="E0UCA6"/>
<organism evidence="1 2">
    <name type="scientific">Gloeothece verrucosa (strain PCC 7822)</name>
    <name type="common">Cyanothece sp. (strain PCC 7822)</name>
    <dbReference type="NCBI Taxonomy" id="497965"/>
    <lineage>
        <taxon>Bacteria</taxon>
        <taxon>Bacillati</taxon>
        <taxon>Cyanobacteriota</taxon>
        <taxon>Cyanophyceae</taxon>
        <taxon>Oscillatoriophycideae</taxon>
        <taxon>Chroococcales</taxon>
        <taxon>Aphanothecaceae</taxon>
        <taxon>Gloeothece</taxon>
        <taxon>Gloeothece verrucosa</taxon>
    </lineage>
</organism>
<keyword evidence="2" id="KW-1185">Reference proteome</keyword>
<gene>
    <name evidence="1" type="ordered locus">Cyan7822_0843</name>
</gene>